<dbReference type="Gene3D" id="3.40.630.30">
    <property type="match status" value="1"/>
</dbReference>
<protein>
    <submittedName>
        <fullName evidence="2">N-acetyltransferase</fullName>
    </submittedName>
</protein>
<dbReference type="Pfam" id="PF13302">
    <property type="entry name" value="Acetyltransf_3"/>
    <property type="match status" value="1"/>
</dbReference>
<keyword evidence="2" id="KW-0808">Transferase</keyword>
<name>A0A502L2R0_9GAMM</name>
<evidence type="ECO:0000313" key="2">
    <source>
        <dbReference type="EMBL" id="TPH17149.1"/>
    </source>
</evidence>
<feature type="domain" description="N-acetyltransferase" evidence="1">
    <location>
        <begin position="10"/>
        <end position="169"/>
    </location>
</feature>
<evidence type="ECO:0000259" key="1">
    <source>
        <dbReference type="PROSITE" id="PS51186"/>
    </source>
</evidence>
<dbReference type="RefSeq" id="WP_140602430.1">
    <property type="nucleotide sequence ID" value="NZ_SAWY01000009.1"/>
</dbReference>
<dbReference type="InterPro" id="IPR016181">
    <property type="entry name" value="Acyl_CoA_acyltransferase"/>
</dbReference>
<sequence>MSHSISTERFYIRELTSDDASQHYLDWFKQEEITRYITHVPTTLAELANYIKDNQADPTAYLFGIFPHDSAQHIGNIRYEFAYNGHDKVDMGILLGDQQWRGKGVAAEAIIAVSRYFVEHFGTKQIILGVDSANTAAVKAYEKIGFVEIEKILIEAPEKVGLLMVWDLLD</sequence>
<dbReference type="PANTHER" id="PTHR43415">
    <property type="entry name" value="SPERMIDINE N(1)-ACETYLTRANSFERASE"/>
    <property type="match status" value="1"/>
</dbReference>
<dbReference type="OrthoDB" id="9801656at2"/>
<dbReference type="GO" id="GO:0016747">
    <property type="term" value="F:acyltransferase activity, transferring groups other than amino-acyl groups"/>
    <property type="evidence" value="ECO:0007669"/>
    <property type="project" value="InterPro"/>
</dbReference>
<comment type="caution">
    <text evidence="2">The sequence shown here is derived from an EMBL/GenBank/DDBJ whole genome shotgun (WGS) entry which is preliminary data.</text>
</comment>
<keyword evidence="3" id="KW-1185">Reference proteome</keyword>
<dbReference type="EMBL" id="SAWY01000009">
    <property type="protein sequence ID" value="TPH17149.1"/>
    <property type="molecule type" value="Genomic_DNA"/>
</dbReference>
<evidence type="ECO:0000313" key="3">
    <source>
        <dbReference type="Proteomes" id="UP000315303"/>
    </source>
</evidence>
<reference evidence="2 3" key="1">
    <citation type="submission" date="2019-01" db="EMBL/GenBank/DDBJ databases">
        <title>Litorilituus lipolytica sp. nov., isolated from intertidal sand of the Yellow Sea in China.</title>
        <authorList>
            <person name="Liu A."/>
        </authorList>
    </citation>
    <scope>NUCLEOTIDE SEQUENCE [LARGE SCALE GENOMIC DNA]</scope>
    <source>
        <strain evidence="2 3">RZ04</strain>
    </source>
</reference>
<dbReference type="PANTHER" id="PTHR43415:SF3">
    <property type="entry name" value="GNAT-FAMILY ACETYLTRANSFERASE"/>
    <property type="match status" value="1"/>
</dbReference>
<organism evidence="2 3">
    <name type="scientific">Litorilituus lipolyticus</name>
    <dbReference type="NCBI Taxonomy" id="2491017"/>
    <lineage>
        <taxon>Bacteria</taxon>
        <taxon>Pseudomonadati</taxon>
        <taxon>Pseudomonadota</taxon>
        <taxon>Gammaproteobacteria</taxon>
        <taxon>Alteromonadales</taxon>
        <taxon>Colwelliaceae</taxon>
        <taxon>Litorilituus</taxon>
    </lineage>
</organism>
<dbReference type="SUPFAM" id="SSF55729">
    <property type="entry name" value="Acyl-CoA N-acyltransferases (Nat)"/>
    <property type="match status" value="1"/>
</dbReference>
<proteinExistence type="predicted"/>
<dbReference type="InterPro" id="IPR000182">
    <property type="entry name" value="GNAT_dom"/>
</dbReference>
<accession>A0A502L2R0</accession>
<dbReference type="PROSITE" id="PS51186">
    <property type="entry name" value="GNAT"/>
    <property type="match status" value="1"/>
</dbReference>
<gene>
    <name evidence="2" type="ORF">EPA86_05575</name>
</gene>
<dbReference type="AlphaFoldDB" id="A0A502L2R0"/>
<dbReference type="Proteomes" id="UP000315303">
    <property type="component" value="Unassembled WGS sequence"/>
</dbReference>